<evidence type="ECO:0000313" key="2">
    <source>
        <dbReference type="EMBL" id="CAG8466058.1"/>
    </source>
</evidence>
<dbReference type="InterPro" id="IPR014710">
    <property type="entry name" value="RmlC-like_jellyroll"/>
</dbReference>
<dbReference type="Proteomes" id="UP000789508">
    <property type="component" value="Unassembled WGS sequence"/>
</dbReference>
<proteinExistence type="predicted"/>
<dbReference type="Gene3D" id="2.60.120.10">
    <property type="entry name" value="Jelly Rolls"/>
    <property type="match status" value="1"/>
</dbReference>
<dbReference type="InterPro" id="IPR011051">
    <property type="entry name" value="RmlC_Cupin_sf"/>
</dbReference>
<dbReference type="PANTHER" id="PTHR33387:SF3">
    <property type="entry name" value="DUF985 DOMAIN-CONTAINING PROTEIN"/>
    <property type="match status" value="1"/>
</dbReference>
<feature type="domain" description="DUF985" evidence="1">
    <location>
        <begin position="13"/>
        <end position="153"/>
    </location>
</feature>
<name>A0A9N8VZV6_9GLOM</name>
<dbReference type="InterPro" id="IPR039935">
    <property type="entry name" value="YML079W-like"/>
</dbReference>
<dbReference type="PANTHER" id="PTHR33387">
    <property type="entry name" value="RMLC-LIKE JELLY ROLL FOLD PROTEIN"/>
    <property type="match status" value="1"/>
</dbReference>
<keyword evidence="3" id="KW-1185">Reference proteome</keyword>
<protein>
    <submittedName>
        <fullName evidence="2">7141_t:CDS:1</fullName>
    </submittedName>
</protein>
<dbReference type="InterPro" id="IPR009327">
    <property type="entry name" value="Cupin_DUF985"/>
</dbReference>
<dbReference type="CDD" id="cd06121">
    <property type="entry name" value="cupin_YML079wp"/>
    <property type="match status" value="1"/>
</dbReference>
<dbReference type="Pfam" id="PF06172">
    <property type="entry name" value="Cupin_5"/>
    <property type="match status" value="1"/>
</dbReference>
<organism evidence="2 3">
    <name type="scientific">Ambispora leptoticha</name>
    <dbReference type="NCBI Taxonomy" id="144679"/>
    <lineage>
        <taxon>Eukaryota</taxon>
        <taxon>Fungi</taxon>
        <taxon>Fungi incertae sedis</taxon>
        <taxon>Mucoromycota</taxon>
        <taxon>Glomeromycotina</taxon>
        <taxon>Glomeromycetes</taxon>
        <taxon>Archaeosporales</taxon>
        <taxon>Ambisporaceae</taxon>
        <taxon>Ambispora</taxon>
    </lineage>
</organism>
<dbReference type="OrthoDB" id="6614653at2759"/>
<accession>A0A9N8VZV6</accession>
<evidence type="ECO:0000259" key="1">
    <source>
        <dbReference type="Pfam" id="PF06172"/>
    </source>
</evidence>
<evidence type="ECO:0000313" key="3">
    <source>
        <dbReference type="Proteomes" id="UP000789508"/>
    </source>
</evidence>
<reference evidence="2" key="1">
    <citation type="submission" date="2021-06" db="EMBL/GenBank/DDBJ databases">
        <authorList>
            <person name="Kallberg Y."/>
            <person name="Tangrot J."/>
            <person name="Rosling A."/>
        </authorList>
    </citation>
    <scope>NUCLEOTIDE SEQUENCE</scope>
    <source>
        <strain evidence="2">FL130A</strain>
    </source>
</reference>
<gene>
    <name evidence="2" type="ORF">ALEPTO_LOCUS1782</name>
</gene>
<dbReference type="AlphaFoldDB" id="A0A9N8VZV6"/>
<sequence>MNSNYMTRYTASYLIEKLQLQPHPEGGYYLQIYQDKSIIKQSGLPDKFDGDRSCLTSIYYLLEGKDFSAFHRIKSDEVWHYYTGSTGVKIYEIKTDGELIVHQLGQILDKGEKFVSAIEKSSWCSAELSNPSAGFALVGCTVAPGFEYQDLEIATFKNLSEQFPQHTEIIKKLTRN</sequence>
<dbReference type="SUPFAM" id="SSF51182">
    <property type="entry name" value="RmlC-like cupins"/>
    <property type="match status" value="1"/>
</dbReference>
<dbReference type="EMBL" id="CAJVPS010000218">
    <property type="protein sequence ID" value="CAG8466058.1"/>
    <property type="molecule type" value="Genomic_DNA"/>
</dbReference>
<comment type="caution">
    <text evidence="2">The sequence shown here is derived from an EMBL/GenBank/DDBJ whole genome shotgun (WGS) entry which is preliminary data.</text>
</comment>